<keyword evidence="7 8" id="KW-0472">Membrane</keyword>
<dbReference type="Pfam" id="PF20398">
    <property type="entry name" value="DUF6691"/>
    <property type="match status" value="1"/>
</dbReference>
<protein>
    <submittedName>
        <fullName evidence="9">YeeE/YedE family integral membrane protein</fullName>
    </submittedName>
</protein>
<dbReference type="GeneID" id="26809950"/>
<dbReference type="RefSeq" id="XP_015403962.1">
    <property type="nucleotide sequence ID" value="XM_015553402.1"/>
</dbReference>
<dbReference type="Pfam" id="PF04143">
    <property type="entry name" value="Sulf_transp"/>
    <property type="match status" value="1"/>
</dbReference>
<feature type="transmembrane region" description="Helical" evidence="8">
    <location>
        <begin position="116"/>
        <end position="135"/>
    </location>
</feature>
<feature type="transmembrane region" description="Helical" evidence="8">
    <location>
        <begin position="161"/>
        <end position="179"/>
    </location>
</feature>
<evidence type="ECO:0000313" key="9">
    <source>
        <dbReference type="EMBL" id="KNG83039.1"/>
    </source>
</evidence>
<evidence type="ECO:0000256" key="3">
    <source>
        <dbReference type="ARBA" id="ARBA00022475"/>
    </source>
</evidence>
<dbReference type="GO" id="GO:0005886">
    <property type="term" value="C:plasma membrane"/>
    <property type="evidence" value="ECO:0007669"/>
    <property type="project" value="UniProtKB-SubCell"/>
</dbReference>
<dbReference type="OrthoDB" id="10254418at2759"/>
<evidence type="ECO:0000256" key="6">
    <source>
        <dbReference type="ARBA" id="ARBA00022989"/>
    </source>
</evidence>
<evidence type="ECO:0000256" key="4">
    <source>
        <dbReference type="ARBA" id="ARBA00022519"/>
    </source>
</evidence>
<evidence type="ECO:0000256" key="2">
    <source>
        <dbReference type="ARBA" id="ARBA00022448"/>
    </source>
</evidence>
<reference evidence="9 10" key="1">
    <citation type="submission" date="2014-06" db="EMBL/GenBank/DDBJ databases">
        <title>The Genome of the Aflatoxigenic Filamentous Fungus Aspergillus nomius.</title>
        <authorList>
            <person name="Moore M.G."/>
            <person name="Shannon B.M."/>
            <person name="Brian M.M."/>
        </authorList>
    </citation>
    <scope>NUCLEOTIDE SEQUENCE [LARGE SCALE GENOMIC DNA]</scope>
    <source>
        <strain evidence="9 10">NRRL 13137</strain>
    </source>
</reference>
<comment type="caution">
    <text evidence="9">The sequence shown here is derived from an EMBL/GenBank/DDBJ whole genome shotgun (WGS) entry which is preliminary data.</text>
</comment>
<evidence type="ECO:0000256" key="5">
    <source>
        <dbReference type="ARBA" id="ARBA00022692"/>
    </source>
</evidence>
<dbReference type="AlphaFoldDB" id="A0A0L1IU89"/>
<dbReference type="InterPro" id="IPR046513">
    <property type="entry name" value="DUF6691"/>
</dbReference>
<feature type="transmembrane region" description="Helical" evidence="8">
    <location>
        <begin position="47"/>
        <end position="71"/>
    </location>
</feature>
<feature type="transmembrane region" description="Helical" evidence="8">
    <location>
        <begin position="12"/>
        <end position="35"/>
    </location>
</feature>
<dbReference type="Proteomes" id="UP000037505">
    <property type="component" value="Unassembled WGS sequence"/>
</dbReference>
<accession>A0A0L1IU89</accession>
<feature type="transmembrane region" description="Helical" evidence="8">
    <location>
        <begin position="77"/>
        <end position="95"/>
    </location>
</feature>
<feature type="transmembrane region" description="Helical" evidence="8">
    <location>
        <begin position="231"/>
        <end position="251"/>
    </location>
</feature>
<evidence type="ECO:0000256" key="1">
    <source>
        <dbReference type="ARBA" id="ARBA00004429"/>
    </source>
</evidence>
<keyword evidence="2" id="KW-0813">Transport</keyword>
<comment type="subcellular location">
    <subcellularLocation>
        <location evidence="1">Cell inner membrane</location>
        <topology evidence="1">Multi-pass membrane protein</topology>
    </subcellularLocation>
</comment>
<proteinExistence type="predicted"/>
<evidence type="ECO:0000256" key="7">
    <source>
        <dbReference type="ARBA" id="ARBA00023136"/>
    </source>
</evidence>
<evidence type="ECO:0000313" key="10">
    <source>
        <dbReference type="Proteomes" id="UP000037505"/>
    </source>
</evidence>
<dbReference type="PANTHER" id="PTHR30574">
    <property type="entry name" value="INNER MEMBRANE PROTEIN YEDE"/>
    <property type="match status" value="1"/>
</dbReference>
<keyword evidence="10" id="KW-1185">Reference proteome</keyword>
<name>A0A0L1IU89_ASPN3</name>
<keyword evidence="5 8" id="KW-0812">Transmembrane</keyword>
<evidence type="ECO:0000256" key="8">
    <source>
        <dbReference type="SAM" id="Phobius"/>
    </source>
</evidence>
<keyword evidence="3" id="KW-1003">Cell membrane</keyword>
<dbReference type="InterPro" id="IPR007272">
    <property type="entry name" value="Sulf_transp_TsuA/YedE"/>
</dbReference>
<keyword evidence="6 8" id="KW-1133">Transmembrane helix</keyword>
<dbReference type="EMBL" id="JNOM01000296">
    <property type="protein sequence ID" value="KNG83039.1"/>
    <property type="molecule type" value="Genomic_DNA"/>
</dbReference>
<dbReference type="PANTHER" id="PTHR30574:SF1">
    <property type="entry name" value="SULPHUR TRANSPORT DOMAIN-CONTAINING PROTEIN"/>
    <property type="match status" value="1"/>
</dbReference>
<sequence length="332" mass="35119">MFTPVHTSLGALLLFQSSSGLLLHNGAVFGISSLLSGSVLHPTRDNVPVIAGLLSSVIPVYLFVPSLIPLYPPGPNSWASVASTLATGFLLGWGTKNGRGCTSGHMLCGVSRLSPRSFIATAIFFTTALLTANLASGGQNIPPCASGVPCYTPVYPSTAELMFMIGTAALTFITNWFIVPRRMDRSENSRTLFSYLAGLQFGMGLFFSGMANPAKVLRFFAFPTDLARFDPSLALIILFGIGPSLITFLTAKPGQKLDSPDGERAKPTLADGWRLPTATVADIDWRFVAGAVAFGVAWGLRGVCPGPAVLRAALQPAWGLVEMTGYMLGNLV</sequence>
<gene>
    <name evidence="9" type="ORF">ANOM_008146</name>
</gene>
<organism evidence="9 10">
    <name type="scientific">Aspergillus nomiae NRRL (strain ATCC 15546 / NRRL 13137 / CBS 260.88 / M93)</name>
    <dbReference type="NCBI Taxonomy" id="1509407"/>
    <lineage>
        <taxon>Eukaryota</taxon>
        <taxon>Fungi</taxon>
        <taxon>Dikarya</taxon>
        <taxon>Ascomycota</taxon>
        <taxon>Pezizomycotina</taxon>
        <taxon>Eurotiomycetes</taxon>
        <taxon>Eurotiomycetidae</taxon>
        <taxon>Eurotiales</taxon>
        <taxon>Aspergillaceae</taxon>
        <taxon>Aspergillus</taxon>
        <taxon>Aspergillus subgen. Circumdati</taxon>
    </lineage>
</organism>
<keyword evidence="4" id="KW-0997">Cell inner membrane</keyword>
<feature type="transmembrane region" description="Helical" evidence="8">
    <location>
        <begin position="191"/>
        <end position="211"/>
    </location>
</feature>